<proteinExistence type="predicted"/>
<protein>
    <submittedName>
        <fullName evidence="2">Glycosyltransferase involved in cell wall biosynthesis</fullName>
    </submittedName>
</protein>
<evidence type="ECO:0000313" key="3">
    <source>
        <dbReference type="Proteomes" id="UP000636579"/>
    </source>
</evidence>
<dbReference type="InterPro" id="IPR029044">
    <property type="entry name" value="Nucleotide-diphossugar_trans"/>
</dbReference>
<reference evidence="2 3" key="1">
    <citation type="submission" date="2020-10" db="EMBL/GenBank/DDBJ databases">
        <title>Sequencing the genomes of 1000 actinobacteria strains.</title>
        <authorList>
            <person name="Klenk H.-P."/>
        </authorList>
    </citation>
    <scope>NUCLEOTIDE SEQUENCE [LARGE SCALE GENOMIC DNA]</scope>
    <source>
        <strain evidence="2 3">DSM 15474</strain>
    </source>
</reference>
<dbReference type="Proteomes" id="UP000636579">
    <property type="component" value="Unassembled WGS sequence"/>
</dbReference>
<dbReference type="Pfam" id="PF00535">
    <property type="entry name" value="Glycos_transf_2"/>
    <property type="match status" value="1"/>
</dbReference>
<dbReference type="InterPro" id="IPR001173">
    <property type="entry name" value="Glyco_trans_2-like"/>
</dbReference>
<feature type="domain" description="Glycosyltransferase 2-like" evidence="1">
    <location>
        <begin position="13"/>
        <end position="69"/>
    </location>
</feature>
<dbReference type="SUPFAM" id="SSF53448">
    <property type="entry name" value="Nucleotide-diphospho-sugar transferases"/>
    <property type="match status" value="1"/>
</dbReference>
<dbReference type="EMBL" id="JADBEE010000001">
    <property type="protein sequence ID" value="MBE1513865.1"/>
    <property type="molecule type" value="Genomic_DNA"/>
</dbReference>
<name>A0ABR9J4N2_9MICC</name>
<gene>
    <name evidence="2" type="ORF">H4W26_000620</name>
</gene>
<keyword evidence="3" id="KW-1185">Reference proteome</keyword>
<evidence type="ECO:0000313" key="2">
    <source>
        <dbReference type="EMBL" id="MBE1513865.1"/>
    </source>
</evidence>
<organism evidence="2 3">
    <name type="scientific">Nesterenkonia halotolerans</name>
    <dbReference type="NCBI Taxonomy" id="225325"/>
    <lineage>
        <taxon>Bacteria</taxon>
        <taxon>Bacillati</taxon>
        <taxon>Actinomycetota</taxon>
        <taxon>Actinomycetes</taxon>
        <taxon>Micrococcales</taxon>
        <taxon>Micrococcaceae</taxon>
        <taxon>Nesterenkonia</taxon>
    </lineage>
</organism>
<evidence type="ECO:0000259" key="1">
    <source>
        <dbReference type="Pfam" id="PF00535"/>
    </source>
</evidence>
<dbReference type="Gene3D" id="3.90.550.10">
    <property type="entry name" value="Spore Coat Polysaccharide Biosynthesis Protein SpsA, Chain A"/>
    <property type="match status" value="1"/>
</dbReference>
<sequence length="258" mass="29504">MLNNAEDDTWSHPDSRVRVIRAGDSGSNAARQIGIRAARCAYIALLDDDDRWAPQKLQLQFAVAEDHDLLTTEDWVISCGVEKLRGSAVELWPRRFDAEVLDVPRYLFRRDSWRSARHQLQSSTLFFPKALALAVPFDASVKIHMDWDWLIKVRNLRDARILILDRHLVRYEQLAQGITSRSRAALSVAWADQVLRSRPREHGDFLVLFSARFPMLQGDLSGSRRVISQARTTSAPSLRAQLIARANLLRAASRKRRL</sequence>
<comment type="caution">
    <text evidence="2">The sequence shown here is derived from an EMBL/GenBank/DDBJ whole genome shotgun (WGS) entry which is preliminary data.</text>
</comment>
<accession>A0ABR9J4N2</accession>